<dbReference type="GO" id="GO:0050660">
    <property type="term" value="F:flavin adenine dinucleotide binding"/>
    <property type="evidence" value="ECO:0007669"/>
    <property type="project" value="TreeGrafter"/>
</dbReference>
<keyword evidence="1" id="KW-0560">Oxidoreductase</keyword>
<gene>
    <name evidence="2" type="ORF">Pta02_60740</name>
</gene>
<dbReference type="Proteomes" id="UP000634476">
    <property type="component" value="Unassembled WGS sequence"/>
</dbReference>
<dbReference type="GO" id="GO:0004497">
    <property type="term" value="F:monooxygenase activity"/>
    <property type="evidence" value="ECO:0007669"/>
    <property type="project" value="TreeGrafter"/>
</dbReference>
<dbReference type="SUPFAM" id="SSF51905">
    <property type="entry name" value="FAD/NAD(P)-binding domain"/>
    <property type="match status" value="2"/>
</dbReference>
<dbReference type="Pfam" id="PF13738">
    <property type="entry name" value="Pyr_redox_3"/>
    <property type="match status" value="1"/>
</dbReference>
<name>A0A8J3T442_9ACTN</name>
<evidence type="ECO:0000256" key="1">
    <source>
        <dbReference type="ARBA" id="ARBA00023002"/>
    </source>
</evidence>
<accession>A0A8J3T442</accession>
<comment type="caution">
    <text evidence="2">The sequence shown here is derived from an EMBL/GenBank/DDBJ whole genome shotgun (WGS) entry which is preliminary data.</text>
</comment>
<protein>
    <submittedName>
        <fullName evidence="2">FAD-dependent oxidoreductase</fullName>
    </submittedName>
</protein>
<proteinExistence type="predicted"/>
<evidence type="ECO:0000313" key="3">
    <source>
        <dbReference type="Proteomes" id="UP000634476"/>
    </source>
</evidence>
<dbReference type="PANTHER" id="PTHR43539">
    <property type="entry name" value="FLAVIN-BINDING MONOOXYGENASE-LIKE PROTEIN (AFU_ORTHOLOGUE AFUA_4G09220)"/>
    <property type="match status" value="1"/>
</dbReference>
<dbReference type="InterPro" id="IPR036188">
    <property type="entry name" value="FAD/NAD-bd_sf"/>
</dbReference>
<reference evidence="2" key="1">
    <citation type="submission" date="2021-01" db="EMBL/GenBank/DDBJ databases">
        <title>Whole genome shotgun sequence of Planobispora takensis NBRC 109077.</title>
        <authorList>
            <person name="Komaki H."/>
            <person name="Tamura T."/>
        </authorList>
    </citation>
    <scope>NUCLEOTIDE SEQUENCE</scope>
    <source>
        <strain evidence="2">NBRC 109077</strain>
    </source>
</reference>
<dbReference type="PANTHER" id="PTHR43539:SF78">
    <property type="entry name" value="FLAVIN-CONTAINING MONOOXYGENASE"/>
    <property type="match status" value="1"/>
</dbReference>
<dbReference type="Gene3D" id="3.50.50.60">
    <property type="entry name" value="FAD/NAD(P)-binding domain"/>
    <property type="match status" value="1"/>
</dbReference>
<dbReference type="EMBL" id="BOOK01000046">
    <property type="protein sequence ID" value="GII04066.1"/>
    <property type="molecule type" value="Genomic_DNA"/>
</dbReference>
<keyword evidence="3" id="KW-1185">Reference proteome</keyword>
<evidence type="ECO:0000313" key="2">
    <source>
        <dbReference type="EMBL" id="GII04066.1"/>
    </source>
</evidence>
<organism evidence="2 3">
    <name type="scientific">Planobispora takensis</name>
    <dbReference type="NCBI Taxonomy" id="1367882"/>
    <lineage>
        <taxon>Bacteria</taxon>
        <taxon>Bacillati</taxon>
        <taxon>Actinomycetota</taxon>
        <taxon>Actinomycetes</taxon>
        <taxon>Streptosporangiales</taxon>
        <taxon>Streptosporangiaceae</taxon>
        <taxon>Planobispora</taxon>
    </lineage>
</organism>
<dbReference type="AlphaFoldDB" id="A0A8J3T442"/>
<dbReference type="InterPro" id="IPR050982">
    <property type="entry name" value="Auxin_biosynth/cation_transpt"/>
</dbReference>
<sequence>MIERGEVANSWRRERWESFRLLTPNWQSRLPGLRYQGPDPDGYMTTAEITEFIERSAKLSGAPVRTGTDVTSVRRAGDGYRVTTSRGEIACRTLVVASGACNLPAVPRFAGAVPASVEQLTPFDYREPGRLPEGGVLVVGASATGVQLAAELRRSGRPVVLSVGEHVRLPRTYRGRDVLWWMDASGVWDQRYDQVDDLTRARRLPSPQLVGTPERATLDLNALTSMGVELVGRWADVRDGRALFSGGLRNVFSLADLKMERLLDTFDEWAGTRGRDDELAPPERFAPTRVPESARWQLDLSGGEIRTIVWATGFRPDYGWLEVPVVDEKGRLRHDGGVVDGPGLYALGLPVLRRRRSTFINGIEDDAREVIAHLAGYLAVRR</sequence>